<evidence type="ECO:0000256" key="2">
    <source>
        <dbReference type="ARBA" id="ARBA00022676"/>
    </source>
</evidence>
<accession>A0A3M0MJQ4</accession>
<feature type="domain" description="Glycosyltransferase 2-like" evidence="4">
    <location>
        <begin position="10"/>
        <end position="124"/>
    </location>
</feature>
<evidence type="ECO:0000313" key="5">
    <source>
        <dbReference type="EMBL" id="RMC36494.1"/>
    </source>
</evidence>
<name>A0A3M0MJQ4_9RHOB</name>
<organism evidence="5 6">
    <name type="scientific">Paracoccus alkanivorans</name>
    <dbReference type="NCBI Taxonomy" id="2116655"/>
    <lineage>
        <taxon>Bacteria</taxon>
        <taxon>Pseudomonadati</taxon>
        <taxon>Pseudomonadota</taxon>
        <taxon>Alphaproteobacteria</taxon>
        <taxon>Rhodobacterales</taxon>
        <taxon>Paracoccaceae</taxon>
        <taxon>Paracoccus</taxon>
    </lineage>
</organism>
<dbReference type="CDD" id="cd04185">
    <property type="entry name" value="GT_2_like_b"/>
    <property type="match status" value="1"/>
</dbReference>
<gene>
    <name evidence="5" type="ORF">C9E81_07510</name>
</gene>
<dbReference type="Pfam" id="PF00535">
    <property type="entry name" value="Glycos_transf_2"/>
    <property type="match status" value="1"/>
</dbReference>
<dbReference type="OrthoDB" id="7665907at2"/>
<dbReference type="GO" id="GO:0016757">
    <property type="term" value="F:glycosyltransferase activity"/>
    <property type="evidence" value="ECO:0007669"/>
    <property type="project" value="UniProtKB-KW"/>
</dbReference>
<dbReference type="InterPro" id="IPR001173">
    <property type="entry name" value="Glyco_trans_2-like"/>
</dbReference>
<dbReference type="PANTHER" id="PTHR43179:SF12">
    <property type="entry name" value="GALACTOFURANOSYLTRANSFERASE GLFT2"/>
    <property type="match status" value="1"/>
</dbReference>
<proteinExistence type="inferred from homology"/>
<protein>
    <submittedName>
        <fullName evidence="5">Glycosyltransferase</fullName>
    </submittedName>
</protein>
<comment type="caution">
    <text evidence="5">The sequence shown here is derived from an EMBL/GenBank/DDBJ whole genome shotgun (WGS) entry which is preliminary data.</text>
</comment>
<evidence type="ECO:0000256" key="3">
    <source>
        <dbReference type="ARBA" id="ARBA00022679"/>
    </source>
</evidence>
<keyword evidence="2" id="KW-0328">Glycosyltransferase</keyword>
<dbReference type="SUPFAM" id="SSF53448">
    <property type="entry name" value="Nucleotide-diphospho-sugar transferases"/>
    <property type="match status" value="1"/>
</dbReference>
<dbReference type="EMBL" id="QOKZ01000002">
    <property type="protein sequence ID" value="RMC36494.1"/>
    <property type="molecule type" value="Genomic_DNA"/>
</dbReference>
<dbReference type="InterPro" id="IPR029044">
    <property type="entry name" value="Nucleotide-diphossugar_trans"/>
</dbReference>
<evidence type="ECO:0000259" key="4">
    <source>
        <dbReference type="Pfam" id="PF00535"/>
    </source>
</evidence>
<sequence>MSVLTGTAAIIVTFNRAAKLTKVLDALDRQVVRPEVIWVVDNASTDGTGDLVLARARQMPAIRYLRLPGNLGGAGGFHAGLKAAYAQGANYFWLSDDDAYPEPDALRVLQEEMTGFQARHGWRPAFACSRVEWTDGSLCEMNTPRPAWDWPRFLCDGSAPVLVESCSFVSVLIPRWAVKEHGLPIADYFIWFDDVEYTSRLSRSYPGIFCPRSRVVHDIASNRGVHFGQLRESDLWKYRYGTRNEASFRRREGGIAGLAGYAFRVHRQMKDADVPWRLRRRIYASILRGAGFRPGIERV</sequence>
<evidence type="ECO:0000256" key="1">
    <source>
        <dbReference type="ARBA" id="ARBA00006739"/>
    </source>
</evidence>
<keyword evidence="6" id="KW-1185">Reference proteome</keyword>
<dbReference type="AlphaFoldDB" id="A0A3M0MJQ4"/>
<reference evidence="5 6" key="1">
    <citation type="submission" date="2018-07" db="EMBL/GenBank/DDBJ databases">
        <authorList>
            <person name="Zhang Y."/>
            <person name="Wang L."/>
            <person name="Ma S."/>
        </authorList>
    </citation>
    <scope>NUCLEOTIDE SEQUENCE [LARGE SCALE GENOMIC DNA]</scope>
    <source>
        <strain evidence="5 6">4-2</strain>
    </source>
</reference>
<keyword evidence="3 5" id="KW-0808">Transferase</keyword>
<dbReference type="Proteomes" id="UP000273516">
    <property type="component" value="Unassembled WGS sequence"/>
</dbReference>
<dbReference type="Gene3D" id="3.90.550.10">
    <property type="entry name" value="Spore Coat Polysaccharide Biosynthesis Protein SpsA, Chain A"/>
    <property type="match status" value="1"/>
</dbReference>
<dbReference type="PANTHER" id="PTHR43179">
    <property type="entry name" value="RHAMNOSYLTRANSFERASE WBBL"/>
    <property type="match status" value="1"/>
</dbReference>
<comment type="similarity">
    <text evidence="1">Belongs to the glycosyltransferase 2 family.</text>
</comment>
<dbReference type="RefSeq" id="WP_122111663.1">
    <property type="nucleotide sequence ID" value="NZ_QOKZ01000002.1"/>
</dbReference>
<evidence type="ECO:0000313" key="6">
    <source>
        <dbReference type="Proteomes" id="UP000273516"/>
    </source>
</evidence>